<comment type="caution">
    <text evidence="3">The sequence shown here is derived from an EMBL/GenBank/DDBJ whole genome shotgun (WGS) entry which is preliminary data.</text>
</comment>
<dbReference type="EMBL" id="VVIM01000001">
    <property type="protein sequence ID" value="KAB0804439.1"/>
    <property type="molecule type" value="Genomic_DNA"/>
</dbReference>
<feature type="non-terminal residue" evidence="3">
    <location>
        <position position="1"/>
    </location>
</feature>
<dbReference type="AlphaFoldDB" id="A0A5N4B491"/>
<protein>
    <recommendedName>
        <fullName evidence="5">MD-2-related lipid-recognition domain-containing protein</fullName>
    </recommendedName>
</protein>
<evidence type="ECO:0000313" key="3">
    <source>
        <dbReference type="EMBL" id="KAB0804439.1"/>
    </source>
</evidence>
<evidence type="ECO:0008006" key="5">
    <source>
        <dbReference type="Google" id="ProtNLM"/>
    </source>
</evidence>
<proteinExistence type="predicted"/>
<dbReference type="Pfam" id="PF06477">
    <property type="entry name" value="DUF1091"/>
    <property type="match status" value="1"/>
</dbReference>
<name>A0A5N4B491_PHOPY</name>
<dbReference type="Gene3D" id="2.70.220.10">
    <property type="entry name" value="Ganglioside GM2 activator"/>
    <property type="match status" value="1"/>
</dbReference>
<dbReference type="InterPro" id="IPR010512">
    <property type="entry name" value="DUF1091"/>
</dbReference>
<evidence type="ECO:0000256" key="2">
    <source>
        <dbReference type="SAM" id="SignalP"/>
    </source>
</evidence>
<evidence type="ECO:0000313" key="4">
    <source>
        <dbReference type="Proteomes" id="UP000327044"/>
    </source>
</evidence>
<reference evidence="3 4" key="1">
    <citation type="journal article" date="2018" name="Elife">
        <title>Firefly genomes illuminate parallel origins of bioluminescence in beetles.</title>
        <authorList>
            <person name="Fallon T.R."/>
            <person name="Lower S.E."/>
            <person name="Chang C.H."/>
            <person name="Bessho-Uehara M."/>
            <person name="Martin G.J."/>
            <person name="Bewick A.J."/>
            <person name="Behringer M."/>
            <person name="Debat H.J."/>
            <person name="Wong I."/>
            <person name="Day J.C."/>
            <person name="Suvorov A."/>
            <person name="Silva C.J."/>
            <person name="Stanger-Hall K.F."/>
            <person name="Hall D.W."/>
            <person name="Schmitz R.J."/>
            <person name="Nelson D.R."/>
            <person name="Lewis S.M."/>
            <person name="Shigenobu S."/>
            <person name="Bybee S.M."/>
            <person name="Larracuente A.M."/>
            <person name="Oba Y."/>
            <person name="Weng J.K."/>
        </authorList>
    </citation>
    <scope>NUCLEOTIDE SEQUENCE [LARGE SCALE GENOMIC DNA]</scope>
    <source>
        <strain evidence="3">1611_PpyrPB1</strain>
        <tissue evidence="3">Whole body</tissue>
    </source>
</reference>
<dbReference type="PANTHER" id="PTHR20898">
    <property type="entry name" value="DAEDALUS ON 3-RELATED-RELATED"/>
    <property type="match status" value="1"/>
</dbReference>
<sequence length="173" mass="19641">RSTMMCNVVLCLQMLFLVIAAEEVMVEFENLEIISYNHDLVENPIVTLFQFNDTNQGVNASGVLKKDLGMDIKVTMDLSKLQEDNEYKQMTSVTDVDMCDLINKNQFGLKDLLKYGNFTVCPWKQAYYEVHNAMIDPSKLPPTAPAGKYIMNTKIFSGATEIIHTRFTGILKK</sequence>
<accession>A0A5N4B491</accession>
<feature type="signal peptide" evidence="2">
    <location>
        <begin position="1"/>
        <end position="21"/>
    </location>
</feature>
<gene>
    <name evidence="3" type="ORF">PPYR_01409</name>
</gene>
<organism evidence="3 4">
    <name type="scientific">Photinus pyralis</name>
    <name type="common">Common eastern firefly</name>
    <name type="synonym">Lampyris pyralis</name>
    <dbReference type="NCBI Taxonomy" id="7054"/>
    <lineage>
        <taxon>Eukaryota</taxon>
        <taxon>Metazoa</taxon>
        <taxon>Ecdysozoa</taxon>
        <taxon>Arthropoda</taxon>
        <taxon>Hexapoda</taxon>
        <taxon>Insecta</taxon>
        <taxon>Pterygota</taxon>
        <taxon>Neoptera</taxon>
        <taxon>Endopterygota</taxon>
        <taxon>Coleoptera</taxon>
        <taxon>Polyphaga</taxon>
        <taxon>Elateriformia</taxon>
        <taxon>Elateroidea</taxon>
        <taxon>Lampyridae</taxon>
        <taxon>Lampyrinae</taxon>
        <taxon>Photinus</taxon>
    </lineage>
</organism>
<dbReference type="Proteomes" id="UP000327044">
    <property type="component" value="Unassembled WGS sequence"/>
</dbReference>
<dbReference type="InParanoid" id="A0A5N4B491"/>
<feature type="chain" id="PRO_5024351070" description="MD-2-related lipid-recognition domain-containing protein" evidence="2">
    <location>
        <begin position="22"/>
        <end position="173"/>
    </location>
</feature>
<evidence type="ECO:0000256" key="1">
    <source>
        <dbReference type="ARBA" id="ARBA00022729"/>
    </source>
</evidence>
<dbReference type="InterPro" id="IPR036846">
    <property type="entry name" value="GM2-AP_sf"/>
</dbReference>
<keyword evidence="1 2" id="KW-0732">Signal</keyword>
<dbReference type="SMART" id="SM00697">
    <property type="entry name" value="DM8"/>
    <property type="match status" value="1"/>
</dbReference>
<keyword evidence="4" id="KW-1185">Reference proteome</keyword>